<feature type="non-terminal residue" evidence="3">
    <location>
        <position position="1"/>
    </location>
</feature>
<dbReference type="SUPFAM" id="SSF48403">
    <property type="entry name" value="Ankyrin repeat"/>
    <property type="match status" value="1"/>
</dbReference>
<protein>
    <submittedName>
        <fullName evidence="3">Uncharacterized protein</fullName>
    </submittedName>
</protein>
<dbReference type="SMART" id="SM00248">
    <property type="entry name" value="ANK"/>
    <property type="match status" value="1"/>
</dbReference>
<keyword evidence="2" id="KW-0040">ANK repeat</keyword>
<dbReference type="PANTHER" id="PTHR24188:SF29">
    <property type="entry name" value="GH09064P"/>
    <property type="match status" value="1"/>
</dbReference>
<evidence type="ECO:0000256" key="2">
    <source>
        <dbReference type="ARBA" id="ARBA00023043"/>
    </source>
</evidence>
<accession>X1DV53</accession>
<proteinExistence type="predicted"/>
<feature type="non-terminal residue" evidence="3">
    <location>
        <position position="107"/>
    </location>
</feature>
<dbReference type="Gene3D" id="1.25.40.20">
    <property type="entry name" value="Ankyrin repeat-containing domain"/>
    <property type="match status" value="1"/>
</dbReference>
<dbReference type="PANTHER" id="PTHR24188">
    <property type="entry name" value="ANKYRIN REPEAT PROTEIN"/>
    <property type="match status" value="1"/>
</dbReference>
<dbReference type="Pfam" id="PF12796">
    <property type="entry name" value="Ank_2"/>
    <property type="match status" value="1"/>
</dbReference>
<dbReference type="EMBL" id="BART01039977">
    <property type="protein sequence ID" value="GAH24901.1"/>
    <property type="molecule type" value="Genomic_DNA"/>
</dbReference>
<keyword evidence="1" id="KW-0677">Repeat</keyword>
<dbReference type="InterPro" id="IPR036770">
    <property type="entry name" value="Ankyrin_rpt-contain_sf"/>
</dbReference>
<sequence>KNEEGRTSLIRASIEGQLEVVKLLLEKGADIDVKDEDGQTPLIVAVIEGEISGTAPNYSFAPDSLRISLIFFPEAYLKAVLPLSSNALTFAPFFMSNCTTSISPSIA</sequence>
<comment type="caution">
    <text evidence="3">The sequence shown here is derived from an EMBL/GenBank/DDBJ whole genome shotgun (WGS) entry which is preliminary data.</text>
</comment>
<evidence type="ECO:0000313" key="3">
    <source>
        <dbReference type="EMBL" id="GAH24901.1"/>
    </source>
</evidence>
<name>X1DV53_9ZZZZ</name>
<evidence type="ECO:0000256" key="1">
    <source>
        <dbReference type="ARBA" id="ARBA00022737"/>
    </source>
</evidence>
<dbReference type="InterPro" id="IPR002110">
    <property type="entry name" value="Ankyrin_rpt"/>
</dbReference>
<dbReference type="PROSITE" id="PS50088">
    <property type="entry name" value="ANK_REPEAT"/>
    <property type="match status" value="1"/>
</dbReference>
<dbReference type="AlphaFoldDB" id="X1DV53"/>
<reference evidence="3" key="1">
    <citation type="journal article" date="2014" name="Front. Microbiol.">
        <title>High frequency of phylogenetically diverse reductive dehalogenase-homologous genes in deep subseafloor sedimentary metagenomes.</title>
        <authorList>
            <person name="Kawai M."/>
            <person name="Futagami T."/>
            <person name="Toyoda A."/>
            <person name="Takaki Y."/>
            <person name="Nishi S."/>
            <person name="Hori S."/>
            <person name="Arai W."/>
            <person name="Tsubouchi T."/>
            <person name="Morono Y."/>
            <person name="Uchiyama I."/>
            <person name="Ito T."/>
            <person name="Fujiyama A."/>
            <person name="Inagaki F."/>
            <person name="Takami H."/>
        </authorList>
    </citation>
    <scope>NUCLEOTIDE SEQUENCE</scope>
    <source>
        <strain evidence="3">Expedition CK06-06</strain>
    </source>
</reference>
<dbReference type="PROSITE" id="PS50297">
    <property type="entry name" value="ANK_REP_REGION"/>
    <property type="match status" value="1"/>
</dbReference>
<organism evidence="3">
    <name type="scientific">marine sediment metagenome</name>
    <dbReference type="NCBI Taxonomy" id="412755"/>
    <lineage>
        <taxon>unclassified sequences</taxon>
        <taxon>metagenomes</taxon>
        <taxon>ecological metagenomes</taxon>
    </lineage>
</organism>
<gene>
    <name evidence="3" type="ORF">S01H4_65370</name>
</gene>